<keyword evidence="1" id="KW-0812">Transmembrane</keyword>
<feature type="transmembrane region" description="Helical" evidence="1">
    <location>
        <begin position="246"/>
        <end position="267"/>
    </location>
</feature>
<proteinExistence type="predicted"/>
<organism evidence="2 3">
    <name type="scientific">Sporichthya brevicatena</name>
    <dbReference type="NCBI Taxonomy" id="171442"/>
    <lineage>
        <taxon>Bacteria</taxon>
        <taxon>Bacillati</taxon>
        <taxon>Actinomycetota</taxon>
        <taxon>Actinomycetes</taxon>
        <taxon>Sporichthyales</taxon>
        <taxon>Sporichthyaceae</taxon>
        <taxon>Sporichthya</taxon>
    </lineage>
</organism>
<keyword evidence="1" id="KW-1133">Transmembrane helix</keyword>
<reference evidence="3" key="1">
    <citation type="journal article" date="2019" name="Int. J. Syst. Evol. Microbiol.">
        <title>The Global Catalogue of Microorganisms (GCM) 10K type strain sequencing project: providing services to taxonomists for standard genome sequencing and annotation.</title>
        <authorList>
            <consortium name="The Broad Institute Genomics Platform"/>
            <consortium name="The Broad Institute Genome Sequencing Center for Infectious Disease"/>
            <person name="Wu L."/>
            <person name="Ma J."/>
        </authorList>
    </citation>
    <scope>NUCLEOTIDE SEQUENCE [LARGE SCALE GENOMIC DNA]</scope>
    <source>
        <strain evidence="3">JCM 10671</strain>
    </source>
</reference>
<sequence length="289" mass="29927">MEKKLIFSGLLAGAVGGLASWIFALIFAEPLIDRAIAYEDGLAAAQEALDRAAGFEVVADDGGDIVSRGIQSSLGLGIGLVAFGLALGALYAVTYTVCLGRTGRIRARQLALLVAAAGFVTVSLIPFIRYPANPPAASNDDTIDDRAGLFLLTLVIGVLAAVIATAVGQRLQPRFGTWNAALLAGAGFVAVIAVALLLLPPLGHLDANELANGGERATETPRALRDPDGNIVFPGFPADVLAEFRVYAIAAQALLWGVIGVVFAPLADRLLRSGQRPEVAPPPRESVGV</sequence>
<keyword evidence="1" id="KW-0472">Membrane</keyword>
<dbReference type="EMBL" id="BAAAHE010000049">
    <property type="protein sequence ID" value="GAA0635918.1"/>
    <property type="molecule type" value="Genomic_DNA"/>
</dbReference>
<comment type="caution">
    <text evidence="2">The sequence shown here is derived from an EMBL/GenBank/DDBJ whole genome shotgun (WGS) entry which is preliminary data.</text>
</comment>
<feature type="transmembrane region" description="Helical" evidence="1">
    <location>
        <begin position="110"/>
        <end position="128"/>
    </location>
</feature>
<dbReference type="Pfam" id="PF09490">
    <property type="entry name" value="CbtA"/>
    <property type="match status" value="1"/>
</dbReference>
<name>A0ABP3SF40_9ACTN</name>
<dbReference type="InterPro" id="IPR012666">
    <property type="entry name" value="CbtA_put"/>
</dbReference>
<gene>
    <name evidence="2" type="ORF">GCM10009547_45140</name>
</gene>
<protein>
    <submittedName>
        <fullName evidence="2">CbtA family protein</fullName>
    </submittedName>
</protein>
<evidence type="ECO:0000313" key="3">
    <source>
        <dbReference type="Proteomes" id="UP001500957"/>
    </source>
</evidence>
<feature type="transmembrane region" description="Helical" evidence="1">
    <location>
        <begin position="148"/>
        <end position="168"/>
    </location>
</feature>
<keyword evidence="3" id="KW-1185">Reference proteome</keyword>
<feature type="transmembrane region" description="Helical" evidence="1">
    <location>
        <begin position="180"/>
        <end position="199"/>
    </location>
</feature>
<evidence type="ECO:0000313" key="2">
    <source>
        <dbReference type="EMBL" id="GAA0635918.1"/>
    </source>
</evidence>
<dbReference type="RefSeq" id="WP_344609076.1">
    <property type="nucleotide sequence ID" value="NZ_BAAAHE010000049.1"/>
</dbReference>
<dbReference type="Proteomes" id="UP001500957">
    <property type="component" value="Unassembled WGS sequence"/>
</dbReference>
<feature type="transmembrane region" description="Helical" evidence="1">
    <location>
        <begin position="74"/>
        <end position="98"/>
    </location>
</feature>
<evidence type="ECO:0000256" key="1">
    <source>
        <dbReference type="SAM" id="Phobius"/>
    </source>
</evidence>
<accession>A0ABP3SF40</accession>